<protein>
    <submittedName>
        <fullName evidence="2">Uncharacterized protein</fullName>
    </submittedName>
</protein>
<sequence length="705" mass="79909">MCNKSDSSTVIKKPIESEKNSCPAFNGSTATVLELAEMYRTLGFLLAFVTLLSCVTETSSNSSDDAIKTLKQIYGAFDGIFDCVDLVCAPIETTYLLFGYTRSLETQMRVLKTLFIDNLERLLKMAGKIPKIGAFFTVLSRMVKFVGASVKKGQQTMDRFNDRTKPYWDKVEKAGDNCFKIGMGVAGFRMAGYLAFQNISEAEEQVKLLPNPSMASLDKVCQNGILPLIQPIFGVVNVVAKFCSRWVDVKDQYTFGIVRKKRDVDNDNTNERDMESYERYREILKRVTEDRYQGETQMAQQDEELMKPERTESGHSDKKQQIEEESLKREYIEGGLSEEEQILAMTLRGIQGAEDALYPIVKSTQSVHDTITKITNVFKPAKGFLEKIDAAMSKKFCLRDYLTGKYHLMAAKAFYNLGQKAANAIANAATTVVRSKPVQAVVRTVRSAVRSVGRFVRRVRLGGWKRRKRNVNKEVIDAFASYSHDDLERIKRLLEEAKAKRDLEKENVVEIEEPTTENIDKKTAHEDPNNVDEIERYVEALKREVMENLVLTEEDFTKAFKKMSRDELDIVKRILEGEQESGLNPEKRLLKIAIPDLCFSVKDILDGISGFLDILMAPVNLLLDKIIEHIPGVDLISMPSLDFLNIVDASKFWPDNLNMNMPLGFDMDVMKRLKYINTRCIYDIGENARRGSVAVPSTCSSYVRG</sequence>
<dbReference type="Proteomes" id="UP000749559">
    <property type="component" value="Unassembled WGS sequence"/>
</dbReference>
<organism evidence="2 3">
    <name type="scientific">Owenia fusiformis</name>
    <name type="common">Polychaete worm</name>
    <dbReference type="NCBI Taxonomy" id="6347"/>
    <lineage>
        <taxon>Eukaryota</taxon>
        <taxon>Metazoa</taxon>
        <taxon>Spiralia</taxon>
        <taxon>Lophotrochozoa</taxon>
        <taxon>Annelida</taxon>
        <taxon>Polychaeta</taxon>
        <taxon>Sedentaria</taxon>
        <taxon>Canalipalpata</taxon>
        <taxon>Sabellida</taxon>
        <taxon>Oweniida</taxon>
        <taxon>Oweniidae</taxon>
        <taxon>Owenia</taxon>
    </lineage>
</organism>
<evidence type="ECO:0000313" key="2">
    <source>
        <dbReference type="EMBL" id="CAH1801353.1"/>
    </source>
</evidence>
<proteinExistence type="predicted"/>
<evidence type="ECO:0000256" key="1">
    <source>
        <dbReference type="SAM" id="MobiDB-lite"/>
    </source>
</evidence>
<gene>
    <name evidence="2" type="ORF">OFUS_LOCUS25151</name>
</gene>
<name>A0A8S4Q699_OWEFU</name>
<feature type="region of interest" description="Disordered" evidence="1">
    <location>
        <begin position="291"/>
        <end position="324"/>
    </location>
</feature>
<dbReference type="AlphaFoldDB" id="A0A8S4Q699"/>
<dbReference type="EMBL" id="CAIIXF020000012">
    <property type="protein sequence ID" value="CAH1801353.1"/>
    <property type="molecule type" value="Genomic_DNA"/>
</dbReference>
<accession>A0A8S4Q699</accession>
<reference evidence="2" key="1">
    <citation type="submission" date="2022-03" db="EMBL/GenBank/DDBJ databases">
        <authorList>
            <person name="Martin C."/>
        </authorList>
    </citation>
    <scope>NUCLEOTIDE SEQUENCE</scope>
</reference>
<feature type="compositionally biased region" description="Basic and acidic residues" evidence="1">
    <location>
        <begin position="304"/>
        <end position="324"/>
    </location>
</feature>
<comment type="caution">
    <text evidence="2">The sequence shown here is derived from an EMBL/GenBank/DDBJ whole genome shotgun (WGS) entry which is preliminary data.</text>
</comment>
<evidence type="ECO:0000313" key="3">
    <source>
        <dbReference type="Proteomes" id="UP000749559"/>
    </source>
</evidence>
<keyword evidence="3" id="KW-1185">Reference proteome</keyword>